<feature type="domain" description="Carboxylesterase type B" evidence="4">
    <location>
        <begin position="169"/>
        <end position="292"/>
    </location>
</feature>
<accession>A0A8C0RD84</accession>
<dbReference type="InterPro" id="IPR050309">
    <property type="entry name" value="Type-B_Carboxylest/Lipase"/>
</dbReference>
<dbReference type="SUPFAM" id="SSF53474">
    <property type="entry name" value="alpha/beta-Hydrolases"/>
    <property type="match status" value="2"/>
</dbReference>
<dbReference type="InterPro" id="IPR029058">
    <property type="entry name" value="AB_hydrolase_fold"/>
</dbReference>
<evidence type="ECO:0000313" key="6">
    <source>
        <dbReference type="Proteomes" id="UP000694429"/>
    </source>
</evidence>
<reference evidence="5" key="1">
    <citation type="submission" date="2019-03" db="EMBL/GenBank/DDBJ databases">
        <authorList>
            <person name="Warren W.C."/>
            <person name="Johnson G.S."/>
        </authorList>
    </citation>
    <scope>NUCLEOTIDE SEQUENCE [LARGE SCALE GENOMIC DNA]</scope>
    <source>
        <strain evidence="5">Basenji</strain>
    </source>
</reference>
<dbReference type="AlphaFoldDB" id="A0A8C0RD84"/>
<feature type="domain" description="Carboxylesterase type B" evidence="4">
    <location>
        <begin position="303"/>
        <end position="537"/>
    </location>
</feature>
<dbReference type="PROSITE" id="PS00122">
    <property type="entry name" value="CARBOXYLESTERASE_B_1"/>
    <property type="match status" value="1"/>
</dbReference>
<evidence type="ECO:0000259" key="4">
    <source>
        <dbReference type="Pfam" id="PF00135"/>
    </source>
</evidence>
<comment type="similarity">
    <text evidence="1 3">Belongs to the type-B carboxylesterase/lipase family.</text>
</comment>
<name>A0A8C0RD84_CANLF</name>
<evidence type="ECO:0000313" key="5">
    <source>
        <dbReference type="Ensembl" id="ENSCAFP00030008706.1"/>
    </source>
</evidence>
<dbReference type="Proteomes" id="UP000694429">
    <property type="component" value="Chromosome 2"/>
</dbReference>
<dbReference type="InterPro" id="IPR019826">
    <property type="entry name" value="Carboxylesterase_B_AS"/>
</dbReference>
<dbReference type="InterPro" id="IPR002018">
    <property type="entry name" value="CarbesteraseB"/>
</dbReference>
<dbReference type="Gene3D" id="3.40.50.1820">
    <property type="entry name" value="alpha/beta hydrolase"/>
    <property type="match status" value="3"/>
</dbReference>
<dbReference type="Ensembl" id="ENSCAFT00030009945.1">
    <property type="protein sequence ID" value="ENSCAFP00030008706.1"/>
    <property type="gene ID" value="ENSCAFG00030005160.1"/>
</dbReference>
<dbReference type="InterPro" id="IPR019819">
    <property type="entry name" value="Carboxylesterase_B_CS"/>
</dbReference>
<proteinExistence type="inferred from homology"/>
<dbReference type="EC" id="3.1.1.-" evidence="3"/>
<dbReference type="GO" id="GO:0016787">
    <property type="term" value="F:hydrolase activity"/>
    <property type="evidence" value="ECO:0007669"/>
    <property type="project" value="UniProtKB-KW"/>
</dbReference>
<dbReference type="PROSITE" id="PS00941">
    <property type="entry name" value="CARBOXYLESTERASE_B_2"/>
    <property type="match status" value="1"/>
</dbReference>
<sequence length="557" mass="62248">MKEFPEILGGSNKSLALHLIHRVLHIPNQYLYLVADQYFYNKHSPVEIRDSFLDLLGDVFFVVPGVVTARYHRDAGAPVYFYEFQHPPECLKDTRPAFVKADHSDEIRFVFGGAFLKGNIVMFEGATEEEKLLSRKMMRYWANFARTGCSQDAVGGQVLSELFTNRKDNIPLKFSEDCLYLNIYTPADLTKNSRLPVMVWIHGGGLVVGGASTYDGLALSAHENVVVVTIQYRLGIWGFFSTGDEHGRGNWGHLDQLAALRWVQENIANFGGNPGSVTIFGESAGGESVSVLKFFTLDLFGDPRESYPFLPTVVDGVLLPKMPQEILAEKKFNSVPYIIGINKQEFGWLLPMMMGYPLSEDKLDQKTASSLLWKSYPIANIPEELTPLASEKYLGGTDDPVKKKALFLDMLGDVVFGVPSVTVARHHRDAGAPTYMYEFQYHPSFSSDMKPQTVVGDHGDELFSVFGAPFLKGGASEEEIRLSKMMMKLWANFARSGNPNGEGLPSWPAYDQKEGYLQIGIPTQPAQKLKSKEMAFWTELLAKRAAEKLSPTEHVEL</sequence>
<keyword evidence="2 3" id="KW-0378">Hydrolase</keyword>
<reference evidence="5" key="2">
    <citation type="submission" date="2025-08" db="UniProtKB">
        <authorList>
            <consortium name="Ensembl"/>
        </authorList>
    </citation>
    <scope>IDENTIFICATION</scope>
</reference>
<feature type="domain" description="Carboxylesterase type B" evidence="4">
    <location>
        <begin position="31"/>
        <end position="151"/>
    </location>
</feature>
<dbReference type="PANTHER" id="PTHR11559">
    <property type="entry name" value="CARBOXYLESTERASE"/>
    <property type="match status" value="1"/>
</dbReference>
<dbReference type="Pfam" id="PF00135">
    <property type="entry name" value="COesterase"/>
    <property type="match status" value="3"/>
</dbReference>
<evidence type="ECO:0000256" key="1">
    <source>
        <dbReference type="ARBA" id="ARBA00005964"/>
    </source>
</evidence>
<evidence type="ECO:0000256" key="2">
    <source>
        <dbReference type="ARBA" id="ARBA00022801"/>
    </source>
</evidence>
<protein>
    <recommendedName>
        <fullName evidence="3">Carboxylic ester hydrolase</fullName>
        <ecNumber evidence="3">3.1.1.-</ecNumber>
    </recommendedName>
</protein>
<evidence type="ECO:0000256" key="3">
    <source>
        <dbReference type="RuleBase" id="RU361235"/>
    </source>
</evidence>
<organism evidence="5 6">
    <name type="scientific">Canis lupus familiaris</name>
    <name type="common">Dog</name>
    <name type="synonym">Canis familiaris</name>
    <dbReference type="NCBI Taxonomy" id="9615"/>
    <lineage>
        <taxon>Eukaryota</taxon>
        <taxon>Metazoa</taxon>
        <taxon>Chordata</taxon>
        <taxon>Craniata</taxon>
        <taxon>Vertebrata</taxon>
        <taxon>Euteleostomi</taxon>
        <taxon>Mammalia</taxon>
        <taxon>Eutheria</taxon>
        <taxon>Laurasiatheria</taxon>
        <taxon>Carnivora</taxon>
        <taxon>Caniformia</taxon>
        <taxon>Canidae</taxon>
        <taxon>Canis</taxon>
    </lineage>
</organism>